<gene>
    <name evidence="2" type="ORF">HCG48_04015</name>
</gene>
<dbReference type="EMBL" id="CP051167">
    <property type="protein sequence ID" value="QIZ69848.1"/>
    <property type="molecule type" value="Genomic_DNA"/>
</dbReference>
<feature type="signal peptide" evidence="1">
    <location>
        <begin position="1"/>
        <end position="21"/>
    </location>
</feature>
<dbReference type="Pfam" id="PF12974">
    <property type="entry name" value="Phosphonate-bd"/>
    <property type="match status" value="1"/>
</dbReference>
<dbReference type="PROSITE" id="PS51257">
    <property type="entry name" value="PROKAR_LIPOPROTEIN"/>
    <property type="match status" value="1"/>
</dbReference>
<keyword evidence="3" id="KW-1185">Reference proteome</keyword>
<evidence type="ECO:0000256" key="1">
    <source>
        <dbReference type="SAM" id="SignalP"/>
    </source>
</evidence>
<dbReference type="Proteomes" id="UP000500857">
    <property type="component" value="Chromosome"/>
</dbReference>
<organism evidence="2 3">
    <name type="scientific">Oxynema aestuarii AP17</name>
    <dbReference type="NCBI Taxonomy" id="2064643"/>
    <lineage>
        <taxon>Bacteria</taxon>
        <taxon>Bacillati</taxon>
        <taxon>Cyanobacteriota</taxon>
        <taxon>Cyanophyceae</taxon>
        <taxon>Oscillatoriophycideae</taxon>
        <taxon>Oscillatoriales</taxon>
        <taxon>Oscillatoriaceae</taxon>
        <taxon>Oxynema</taxon>
        <taxon>Oxynema aestuarii</taxon>
    </lineage>
</organism>
<reference evidence="2 3" key="1">
    <citation type="submission" date="2020-04" db="EMBL/GenBank/DDBJ databases">
        <authorList>
            <person name="Basu S."/>
            <person name="Maruthanayagam V."/>
            <person name="Chakraborty S."/>
            <person name="Pramanik A."/>
            <person name="Mukherjee J."/>
            <person name="Brink B."/>
        </authorList>
    </citation>
    <scope>NUCLEOTIDE SEQUENCE [LARGE SCALE GENOMIC DNA]</scope>
    <source>
        <strain evidence="2 3">AP17</strain>
    </source>
</reference>
<dbReference type="KEGG" id="oxy:HCG48_04015"/>
<dbReference type="RefSeq" id="WP_168568005.1">
    <property type="nucleotide sequence ID" value="NZ_CP051167.1"/>
</dbReference>
<feature type="chain" id="PRO_5026106984" evidence="1">
    <location>
        <begin position="22"/>
        <end position="310"/>
    </location>
</feature>
<name>A0A6H1TTB0_9CYAN</name>
<evidence type="ECO:0000313" key="3">
    <source>
        <dbReference type="Proteomes" id="UP000500857"/>
    </source>
</evidence>
<dbReference type="PANTHER" id="PTHR35841:SF1">
    <property type="entry name" value="PHOSPHONATES-BINDING PERIPLASMIC PROTEIN"/>
    <property type="match status" value="1"/>
</dbReference>
<evidence type="ECO:0000313" key="2">
    <source>
        <dbReference type="EMBL" id="QIZ69848.1"/>
    </source>
</evidence>
<dbReference type="PANTHER" id="PTHR35841">
    <property type="entry name" value="PHOSPHONATES-BINDING PERIPLASMIC PROTEIN"/>
    <property type="match status" value="1"/>
</dbReference>
<dbReference type="Gene3D" id="3.40.190.10">
    <property type="entry name" value="Periplasmic binding protein-like II"/>
    <property type="match status" value="2"/>
</dbReference>
<sequence length="310" mass="34417">MFQKLLKNLMLVGLLATIASCDSQPTQISTDEPTAPPTGKALVIADVSNNPAKKIKRYQPMADYLAKNLSQFDIGIGEVKVAGDLETISSWLKSGEIDIYFDSPYPAMRVSQLSGAQAILRRWKDRTPDYYTIIFTMGDRDINSLEDLKGKTISFDEPNSTSGYMLPAAYLIEAGLNPVEKNSAADTVGENEVGYVFSDDDENTIQWVISGKVAAGALDIGTFEEIPPQSRAAMKVLAETEKVARHIVMVRPDMNPEMVAALKTILLEMDKTPEGKEVLDIFEDTAKFDEFPPEASFQRMRELYEQVENR</sequence>
<protein>
    <submittedName>
        <fullName evidence="2">Phosphate/phosphite/phosphonate ABC transporter substrate-binding protein</fullName>
    </submittedName>
</protein>
<dbReference type="SUPFAM" id="SSF53850">
    <property type="entry name" value="Periplasmic binding protein-like II"/>
    <property type="match status" value="1"/>
</dbReference>
<keyword evidence="1" id="KW-0732">Signal</keyword>
<accession>A0A6H1TTB0</accession>
<proteinExistence type="predicted"/>
<dbReference type="AlphaFoldDB" id="A0A6H1TTB0"/>